<feature type="transmembrane region" description="Helical" evidence="9">
    <location>
        <begin position="449"/>
        <end position="467"/>
    </location>
</feature>
<reference evidence="10 11" key="1">
    <citation type="submission" date="2017-09" db="EMBL/GenBank/DDBJ databases">
        <title>Draft Genome Sequence of Corynebacterium accolens AH4003.</title>
        <authorList>
            <person name="Chen Y."/>
            <person name="Oosthuysen W.F."/>
            <person name="Kelley S."/>
            <person name="Horswill A."/>
        </authorList>
    </citation>
    <scope>NUCLEOTIDE SEQUENCE [LARGE SCALE GENOMIC DNA]</scope>
    <source>
        <strain evidence="10 11">AH4003</strain>
    </source>
</reference>
<feature type="region of interest" description="Disordered" evidence="8">
    <location>
        <begin position="1"/>
        <end position="23"/>
    </location>
</feature>
<accession>A0A2A4AGD1</accession>
<comment type="subcellular location">
    <subcellularLocation>
        <location evidence="1">Cell inner membrane</location>
        <topology evidence="1">Multi-pass membrane protein</topology>
    </subcellularLocation>
</comment>
<dbReference type="AlphaFoldDB" id="A0A2A4AGD1"/>
<feature type="compositionally biased region" description="Basic and acidic residues" evidence="8">
    <location>
        <begin position="1"/>
        <end position="16"/>
    </location>
</feature>
<keyword evidence="3" id="KW-1003">Cell membrane</keyword>
<evidence type="ECO:0000256" key="7">
    <source>
        <dbReference type="ARBA" id="ARBA00023136"/>
    </source>
</evidence>
<keyword evidence="6 9" id="KW-1133">Transmembrane helix</keyword>
<evidence type="ECO:0000256" key="3">
    <source>
        <dbReference type="ARBA" id="ARBA00022475"/>
    </source>
</evidence>
<feature type="transmembrane region" description="Helical" evidence="9">
    <location>
        <begin position="382"/>
        <end position="403"/>
    </location>
</feature>
<keyword evidence="4" id="KW-0997">Cell inner membrane</keyword>
<dbReference type="GO" id="GO:0003333">
    <property type="term" value="P:amino acid transmembrane transport"/>
    <property type="evidence" value="ECO:0007669"/>
    <property type="project" value="InterPro"/>
</dbReference>
<dbReference type="InterPro" id="IPR018227">
    <property type="entry name" value="Amino_acid_transport_2"/>
</dbReference>
<keyword evidence="7 9" id="KW-0472">Membrane</keyword>
<evidence type="ECO:0000256" key="9">
    <source>
        <dbReference type="SAM" id="Phobius"/>
    </source>
</evidence>
<dbReference type="PANTHER" id="PTHR35334:SF2">
    <property type="entry name" value="SERINE TRANSPORTER SDAC"/>
    <property type="match status" value="1"/>
</dbReference>
<keyword evidence="2" id="KW-0813">Transport</keyword>
<name>A0A2A4AGD1_9CORY</name>
<feature type="transmembrane region" description="Helical" evidence="9">
    <location>
        <begin position="135"/>
        <end position="156"/>
    </location>
</feature>
<evidence type="ECO:0000256" key="1">
    <source>
        <dbReference type="ARBA" id="ARBA00004429"/>
    </source>
</evidence>
<feature type="transmembrane region" description="Helical" evidence="9">
    <location>
        <begin position="85"/>
        <end position="103"/>
    </location>
</feature>
<evidence type="ECO:0000256" key="4">
    <source>
        <dbReference type="ARBA" id="ARBA00022519"/>
    </source>
</evidence>
<gene>
    <name evidence="10" type="ORF">COM45_09705</name>
</gene>
<evidence type="ECO:0000256" key="6">
    <source>
        <dbReference type="ARBA" id="ARBA00022989"/>
    </source>
</evidence>
<organism evidence="10 11">
    <name type="scientific">Corynebacterium accolens</name>
    <dbReference type="NCBI Taxonomy" id="38284"/>
    <lineage>
        <taxon>Bacteria</taxon>
        <taxon>Bacillati</taxon>
        <taxon>Actinomycetota</taxon>
        <taxon>Actinomycetes</taxon>
        <taxon>Mycobacteriales</taxon>
        <taxon>Corynebacteriaceae</taxon>
        <taxon>Corynebacterium</taxon>
    </lineage>
</organism>
<keyword evidence="5 9" id="KW-0812">Transmembrane</keyword>
<proteinExistence type="predicted"/>
<sequence length="470" mass="51420">MSHSVLRKDTANHPENEPNMPENMKTSKAVKAEQAAGFDPAESPFAGTTGAPKWNNSDLTWMLSLFGTAIGAGVLFLPINAGIGGIIPLIIMTVVALPMTYWAHRGLARLVLSSSKPSGDLTDVVEEHFGIKAGVFMNILYFLSVYPILLVYSVTITNTVNSFLENQLGVTPPDRWLTSLLLVGGLILIVRMGKDVIVHVMSWLVYPFIAVLVLLSIYLIPKWNTALFDSFDLNVAREASGHSLGVTLMLLVPVMVFSFNHSPMISSFAVDRRETYGKFAEVKARTTLLRAEILMVVVVMFFVFSCALSLSPADMAEAKAQNITILSYLANHFDTPIIQWIAPIIAMIAVAKSFLGHYLGAAEGFEGLILKGNKNLDKDDAATARKLGTITLIFMLVTAWLTAWADPSILGMIETLCGPTIALILFLIPMWAIHKVPALQRFKGQASNYFVFFMGLVAVATILYTIVQAF</sequence>
<feature type="transmembrane region" description="Helical" evidence="9">
    <location>
        <begin position="240"/>
        <end position="259"/>
    </location>
</feature>
<evidence type="ECO:0000256" key="8">
    <source>
        <dbReference type="SAM" id="MobiDB-lite"/>
    </source>
</evidence>
<dbReference type="GO" id="GO:0005886">
    <property type="term" value="C:plasma membrane"/>
    <property type="evidence" value="ECO:0007669"/>
    <property type="project" value="UniProtKB-SubCell"/>
</dbReference>
<dbReference type="PANTHER" id="PTHR35334">
    <property type="entry name" value="SERINE TRANSPORTER"/>
    <property type="match status" value="1"/>
</dbReference>
<feature type="transmembrane region" description="Helical" evidence="9">
    <location>
        <begin position="293"/>
        <end position="310"/>
    </location>
</feature>
<feature type="transmembrane region" description="Helical" evidence="9">
    <location>
        <begin position="59"/>
        <end position="79"/>
    </location>
</feature>
<comment type="caution">
    <text evidence="10">The sequence shown here is derived from an EMBL/GenBank/DDBJ whole genome shotgun (WGS) entry which is preliminary data.</text>
</comment>
<evidence type="ECO:0000313" key="10">
    <source>
        <dbReference type="EMBL" id="PCC81983.1"/>
    </source>
</evidence>
<feature type="transmembrane region" description="Helical" evidence="9">
    <location>
        <begin position="337"/>
        <end position="361"/>
    </location>
</feature>
<feature type="transmembrane region" description="Helical" evidence="9">
    <location>
        <begin position="200"/>
        <end position="220"/>
    </location>
</feature>
<feature type="transmembrane region" description="Helical" evidence="9">
    <location>
        <begin position="176"/>
        <end position="193"/>
    </location>
</feature>
<dbReference type="Proteomes" id="UP000218690">
    <property type="component" value="Unassembled WGS sequence"/>
</dbReference>
<evidence type="ECO:0000256" key="5">
    <source>
        <dbReference type="ARBA" id="ARBA00022692"/>
    </source>
</evidence>
<protein>
    <submittedName>
        <fullName evidence="10">HAAAP family serine/threonine permease</fullName>
    </submittedName>
</protein>
<feature type="transmembrane region" description="Helical" evidence="9">
    <location>
        <begin position="409"/>
        <end position="428"/>
    </location>
</feature>
<dbReference type="EMBL" id="NWBP01000033">
    <property type="protein sequence ID" value="PCC81983.1"/>
    <property type="molecule type" value="Genomic_DNA"/>
</dbReference>
<evidence type="ECO:0000256" key="2">
    <source>
        <dbReference type="ARBA" id="ARBA00022448"/>
    </source>
</evidence>
<evidence type="ECO:0000313" key="11">
    <source>
        <dbReference type="Proteomes" id="UP000218690"/>
    </source>
</evidence>